<dbReference type="SUPFAM" id="SSF46689">
    <property type="entry name" value="Homeodomain-like"/>
    <property type="match status" value="1"/>
</dbReference>
<evidence type="ECO:0000256" key="4">
    <source>
        <dbReference type="PROSITE-ProRule" id="PRU00335"/>
    </source>
</evidence>
<feature type="domain" description="HTH tetR-type" evidence="5">
    <location>
        <begin position="11"/>
        <end position="71"/>
    </location>
</feature>
<dbReference type="PANTHER" id="PTHR30055:SF146">
    <property type="entry name" value="HTH-TYPE TRANSCRIPTIONAL DUAL REGULATOR CECR"/>
    <property type="match status" value="1"/>
</dbReference>
<dbReference type="EMBL" id="FNIJ01000008">
    <property type="protein sequence ID" value="SDO12426.1"/>
    <property type="molecule type" value="Genomic_DNA"/>
</dbReference>
<dbReference type="STRING" id="198616.SAMN05216193_1083"/>
<evidence type="ECO:0000256" key="2">
    <source>
        <dbReference type="ARBA" id="ARBA00023125"/>
    </source>
</evidence>
<protein>
    <submittedName>
        <fullName evidence="6">Transcriptional regulator, TetR family</fullName>
    </submittedName>
</protein>
<dbReference type="Pfam" id="PF14246">
    <property type="entry name" value="TetR_C_7"/>
    <property type="match status" value="1"/>
</dbReference>
<evidence type="ECO:0000256" key="1">
    <source>
        <dbReference type="ARBA" id="ARBA00023015"/>
    </source>
</evidence>
<feature type="DNA-binding region" description="H-T-H motif" evidence="4">
    <location>
        <begin position="34"/>
        <end position="53"/>
    </location>
</feature>
<dbReference type="AlphaFoldDB" id="A0A1H0GZJ4"/>
<dbReference type="Gene3D" id="1.10.10.60">
    <property type="entry name" value="Homeodomain-like"/>
    <property type="match status" value="1"/>
</dbReference>
<dbReference type="PRINTS" id="PR00455">
    <property type="entry name" value="HTHTETR"/>
</dbReference>
<keyword evidence="7" id="KW-1185">Reference proteome</keyword>
<dbReference type="GO" id="GO:0000976">
    <property type="term" value="F:transcription cis-regulatory region binding"/>
    <property type="evidence" value="ECO:0007669"/>
    <property type="project" value="TreeGrafter"/>
</dbReference>
<dbReference type="InterPro" id="IPR039536">
    <property type="entry name" value="TetR_C_Proteobacteria"/>
</dbReference>
<dbReference type="Pfam" id="PF00440">
    <property type="entry name" value="TetR_N"/>
    <property type="match status" value="1"/>
</dbReference>
<proteinExistence type="predicted"/>
<keyword evidence="1" id="KW-0805">Transcription regulation</keyword>
<dbReference type="FunFam" id="1.10.10.60:FF:000141">
    <property type="entry name" value="TetR family transcriptional regulator"/>
    <property type="match status" value="1"/>
</dbReference>
<dbReference type="Gene3D" id="1.10.357.10">
    <property type="entry name" value="Tetracycline Repressor, domain 2"/>
    <property type="match status" value="1"/>
</dbReference>
<reference evidence="7" key="1">
    <citation type="submission" date="2016-10" db="EMBL/GenBank/DDBJ databases">
        <authorList>
            <person name="Varghese N."/>
            <person name="Submissions S."/>
        </authorList>
    </citation>
    <scope>NUCLEOTIDE SEQUENCE [LARGE SCALE GENOMIC DNA]</scope>
    <source>
        <strain evidence="7">JCM 21621</strain>
    </source>
</reference>
<name>A0A1H0GZJ4_9PSED</name>
<dbReference type="PROSITE" id="PS50977">
    <property type="entry name" value="HTH_TETR_2"/>
    <property type="match status" value="1"/>
</dbReference>
<evidence type="ECO:0000313" key="7">
    <source>
        <dbReference type="Proteomes" id="UP000242957"/>
    </source>
</evidence>
<keyword evidence="3" id="KW-0804">Transcription</keyword>
<evidence type="ECO:0000259" key="5">
    <source>
        <dbReference type="PROSITE" id="PS50977"/>
    </source>
</evidence>
<keyword evidence="2 4" id="KW-0238">DNA-binding</keyword>
<dbReference type="SUPFAM" id="SSF48498">
    <property type="entry name" value="Tetracyclin repressor-like, C-terminal domain"/>
    <property type="match status" value="1"/>
</dbReference>
<dbReference type="InterPro" id="IPR036271">
    <property type="entry name" value="Tet_transcr_reg_TetR-rel_C_sf"/>
</dbReference>
<gene>
    <name evidence="6" type="ORF">SAMN05216193_1083</name>
</gene>
<dbReference type="InterPro" id="IPR001647">
    <property type="entry name" value="HTH_TetR"/>
</dbReference>
<dbReference type="InterPro" id="IPR050109">
    <property type="entry name" value="HTH-type_TetR-like_transc_reg"/>
</dbReference>
<evidence type="ECO:0000313" key="6">
    <source>
        <dbReference type="EMBL" id="SDO12426.1"/>
    </source>
</evidence>
<sequence>MNERVESQRQVEKREGILAAATEMFLEEGYAGVSVDAIIARIGGSKRTLYAYFGDKDGLFAAIIARLCEEIVNPLTHMDLKRKPLQDALREIAGTFLEVILAPRTIAMHRLVVAEAPRAPEAARSFFEAAPGAAYRCLAEYFTWADGAGLVRPGDARTRAVIFLDALTGDLQLRCLLGLLESPTRAQKQRLIDEAIEVFTEGLSIARE</sequence>
<dbReference type="Proteomes" id="UP000242957">
    <property type="component" value="Unassembled WGS sequence"/>
</dbReference>
<evidence type="ECO:0000256" key="3">
    <source>
        <dbReference type="ARBA" id="ARBA00023163"/>
    </source>
</evidence>
<organism evidence="6 7">
    <name type="scientific">Pseudomonas jinjuensis</name>
    <dbReference type="NCBI Taxonomy" id="198616"/>
    <lineage>
        <taxon>Bacteria</taxon>
        <taxon>Pseudomonadati</taxon>
        <taxon>Pseudomonadota</taxon>
        <taxon>Gammaproteobacteria</taxon>
        <taxon>Pseudomonadales</taxon>
        <taxon>Pseudomonadaceae</taxon>
        <taxon>Pseudomonas</taxon>
    </lineage>
</organism>
<dbReference type="PANTHER" id="PTHR30055">
    <property type="entry name" value="HTH-TYPE TRANSCRIPTIONAL REGULATOR RUTR"/>
    <property type="match status" value="1"/>
</dbReference>
<dbReference type="InterPro" id="IPR009057">
    <property type="entry name" value="Homeodomain-like_sf"/>
</dbReference>
<accession>A0A1H0GZJ4</accession>
<dbReference type="GO" id="GO:0003700">
    <property type="term" value="F:DNA-binding transcription factor activity"/>
    <property type="evidence" value="ECO:0007669"/>
    <property type="project" value="TreeGrafter"/>
</dbReference>